<feature type="transmembrane region" description="Helical" evidence="1">
    <location>
        <begin position="125"/>
        <end position="146"/>
    </location>
</feature>
<gene>
    <name evidence="2" type="ORF">jhhlp_000698</name>
</gene>
<dbReference type="OrthoDB" id="72269at2759"/>
<accession>A0A2N3NJB2</accession>
<sequence>MASRVLTTASLLAIAVFSSYSILGLTHRNGWADKLNASDGGVVAFLPDTEILARTHFTGIARLDSIFTYAVRIFYSCVSGQLPALPLFSVYFAGQMIAMLSLLVLEGMRQGNKGTPFAYPALWGAMYQCVPFGITIPIYCAAYLWLSPLAKYSKGPRRIESLSMDSVQLYATLPAVILGFVVPTILPALAAPRIISLDQKQIFLIVWQFFPFFVSLAHRISAFVAQKMGLVKADTTLGTKYQDAKEVYRQIIYMSQVLHIAVFTVVFVPQAAKVLFKVEDTSSINPFTVFIPMSVISPHQVSLAAEGFLALLQWDMYGGCAGLFVLVSYLSGAASGLGAGLWTATKVLLRTILVGPGAAILWAFWDRDEEALAAVGVEKKDQ</sequence>
<keyword evidence="1" id="KW-0472">Membrane</keyword>
<evidence type="ECO:0000256" key="1">
    <source>
        <dbReference type="SAM" id="Phobius"/>
    </source>
</evidence>
<proteinExistence type="predicted"/>
<dbReference type="EMBL" id="NLAX01000003">
    <property type="protein sequence ID" value="PKS12491.1"/>
    <property type="molecule type" value="Genomic_DNA"/>
</dbReference>
<evidence type="ECO:0000313" key="2">
    <source>
        <dbReference type="EMBL" id="PKS12491.1"/>
    </source>
</evidence>
<keyword evidence="3" id="KW-1185">Reference proteome</keyword>
<evidence type="ECO:0000313" key="3">
    <source>
        <dbReference type="Proteomes" id="UP000233524"/>
    </source>
</evidence>
<dbReference type="Proteomes" id="UP000233524">
    <property type="component" value="Unassembled WGS sequence"/>
</dbReference>
<name>A0A2N3NJB2_9PEZI</name>
<dbReference type="STRING" id="41688.A0A2N3NJB2"/>
<feature type="transmembrane region" description="Helical" evidence="1">
    <location>
        <begin position="316"/>
        <end position="340"/>
    </location>
</feature>
<feature type="transmembrane region" description="Helical" evidence="1">
    <location>
        <begin position="167"/>
        <end position="190"/>
    </location>
</feature>
<feature type="transmembrane region" description="Helical" evidence="1">
    <location>
        <begin position="87"/>
        <end position="105"/>
    </location>
</feature>
<feature type="transmembrane region" description="Helical" evidence="1">
    <location>
        <begin position="202"/>
        <end position="222"/>
    </location>
</feature>
<dbReference type="AlphaFoldDB" id="A0A2N3NJB2"/>
<keyword evidence="1" id="KW-0812">Transmembrane</keyword>
<comment type="caution">
    <text evidence="2">The sequence shown here is derived from an EMBL/GenBank/DDBJ whole genome shotgun (WGS) entry which is preliminary data.</text>
</comment>
<dbReference type="InParanoid" id="A0A2N3NJB2"/>
<reference evidence="2 3" key="1">
    <citation type="journal article" date="2017" name="G3 (Bethesda)">
        <title>First Draft Genome Sequence of the Pathogenic Fungus Lomentospora prolificans (Formerly Scedosporium prolificans).</title>
        <authorList>
            <person name="Luo R."/>
            <person name="Zimin A."/>
            <person name="Workman R."/>
            <person name="Fan Y."/>
            <person name="Pertea G."/>
            <person name="Grossman N."/>
            <person name="Wear M.P."/>
            <person name="Jia B."/>
            <person name="Miller H."/>
            <person name="Casadevall A."/>
            <person name="Timp W."/>
            <person name="Zhang S.X."/>
            <person name="Salzberg S.L."/>
        </authorList>
    </citation>
    <scope>NUCLEOTIDE SEQUENCE [LARGE SCALE GENOMIC DNA]</scope>
    <source>
        <strain evidence="2 3">JHH-5317</strain>
    </source>
</reference>
<feature type="transmembrane region" description="Helical" evidence="1">
    <location>
        <begin position="347"/>
        <end position="365"/>
    </location>
</feature>
<feature type="transmembrane region" description="Helical" evidence="1">
    <location>
        <begin position="251"/>
        <end position="272"/>
    </location>
</feature>
<keyword evidence="1" id="KW-1133">Transmembrane helix</keyword>
<dbReference type="VEuPathDB" id="FungiDB:jhhlp_000698"/>
<protein>
    <submittedName>
        <fullName evidence="2">Uncharacterized protein</fullName>
    </submittedName>
</protein>
<organism evidence="2 3">
    <name type="scientific">Lomentospora prolificans</name>
    <dbReference type="NCBI Taxonomy" id="41688"/>
    <lineage>
        <taxon>Eukaryota</taxon>
        <taxon>Fungi</taxon>
        <taxon>Dikarya</taxon>
        <taxon>Ascomycota</taxon>
        <taxon>Pezizomycotina</taxon>
        <taxon>Sordariomycetes</taxon>
        <taxon>Hypocreomycetidae</taxon>
        <taxon>Microascales</taxon>
        <taxon>Microascaceae</taxon>
        <taxon>Lomentospora</taxon>
    </lineage>
</organism>